<evidence type="ECO:0000313" key="1">
    <source>
        <dbReference type="Proteomes" id="UP000694941"/>
    </source>
</evidence>
<accession>A0ABM1S2X7</accession>
<reference evidence="2" key="1">
    <citation type="submission" date="2025-08" db="UniProtKB">
        <authorList>
            <consortium name="RefSeq"/>
        </authorList>
    </citation>
    <scope>IDENTIFICATION</scope>
    <source>
        <tissue evidence="2">Muscle</tissue>
    </source>
</reference>
<name>A0ABM1S2X7_LIMPO</name>
<dbReference type="RefSeq" id="XP_022237982.1">
    <property type="nucleotide sequence ID" value="XM_022382274.1"/>
</dbReference>
<organism evidence="1 2">
    <name type="scientific">Limulus polyphemus</name>
    <name type="common">Atlantic horseshoe crab</name>
    <dbReference type="NCBI Taxonomy" id="6850"/>
    <lineage>
        <taxon>Eukaryota</taxon>
        <taxon>Metazoa</taxon>
        <taxon>Ecdysozoa</taxon>
        <taxon>Arthropoda</taxon>
        <taxon>Chelicerata</taxon>
        <taxon>Merostomata</taxon>
        <taxon>Xiphosura</taxon>
        <taxon>Limulidae</taxon>
        <taxon>Limulus</taxon>
    </lineage>
</organism>
<dbReference type="Proteomes" id="UP000694941">
    <property type="component" value="Unplaced"/>
</dbReference>
<dbReference type="GeneID" id="111085101"/>
<protein>
    <submittedName>
        <fullName evidence="2">Uncharacterized protein LOC111085101</fullName>
    </submittedName>
</protein>
<proteinExistence type="predicted"/>
<evidence type="ECO:0000313" key="2">
    <source>
        <dbReference type="RefSeq" id="XP_022237982.1"/>
    </source>
</evidence>
<gene>
    <name evidence="2" type="primary">LOC111085101</name>
</gene>
<keyword evidence="1" id="KW-1185">Reference proteome</keyword>
<sequence length="120" mass="13712">MAAKIASIRPCKNGSTVSDLSALLPNADRRQCNWVTQHIHNIPWKSANINYPYLWSVAKLLRENFIIIYTKGRKKVEILTSLLKIPCYSLELLGCMPRLINLENILCHVHFILTIIITVV</sequence>